<evidence type="ECO:0000313" key="4">
    <source>
        <dbReference type="Proteomes" id="UP000242770"/>
    </source>
</evidence>
<feature type="region of interest" description="Disordered" evidence="1">
    <location>
        <begin position="1121"/>
        <end position="1183"/>
    </location>
</feature>
<sequence>MSTTLASVEAARNAAAAAQRSFPDRWSDLQSYFDVYSARLLTKYAQMDHNNADKPLESYFNVFVTNLDKMRDIAAFYRTFTNLSRSDERFSSIQAIEHLRPKLDCIVRNPLPNSDTELNLSAFLLSLHLPSQQRTSSAVEFNDVSHHFSAQFARPFKGKAPLRFLRFALGVQAYFDGSADRDLYFKGTPIVQSSGTGKTRMVLELANYVPLLYICLRDQASTPLHGFPQRDARPVAYFSKYLEEQVLDDKEQPQPKYCCDLQVAAFLGAWFEKLALRLADKPDAKDKHDMLLQFVRYGTRGSARATDSSRATTEANQATIDVVAETGKLRDKFFSEVCDAAATLLQTAPPPDRLYNNRPIFQFCLESRMRSLADQLRAVRDYLWKHNISKDDQEFLQQNMSKQNKQFLQGIVGENIQLDPRELPIFVAVDECVHLIRTFTNKSDDEHQLNSLRRAWNYINEQETEHAPGTPGFWLVLLSTNSAASILIEKSEARGSDRAKGMALTPTWVNTGFDLMRYDSEPLPCAGAAADLEHLKTYGRPLWVSLRPRTFWADAQLKLLNAGSYDERCKQIDGSHLDPRMQELHFAILASRLALSFCPAVKGQPDYEGIAQDKLATGSVDRHMRILKRIVDGYRLDIASPSEPVLAIAAAFVMMPLFEIRPGEVIQARVQERYRKILEKFQLGCLPLLKKQDALKGDIGELVARLLLMVAWDAAKLKRLHSAQGDRMPASVPSRAVNDGIVGSSAAASPSKELPAVAPRSIDRRFQDVYSPLRLRDWLDQVCTLSSEDQILVDERLDWVRSQLVSTINLNLDTVKEQVDIWTNFTHFDGPKYIVGEISCDYLWYCWKRGAAIQTRHNQLGIDGIIPVFVGDLNRAFASEKSSHSAFEAFHPVESAAACHMTYIGWQVKNRDKRVSTSDPMESLRGPKLMTSGPRAITEKGVLTLFMESGTESKLQHSRSPHKMTKVEKWKPPPKEGKGVEQVRSSRKRGFDLVDATTQERASAIPAKVRATSTEQASRQGPTSGSTARQDETAADPSASAAHCESEASAPGPTPCQKGFLLVKVRGVLQEDVYPGLTTLDVRDIVASMVKVHLRTEKIKPYFERDNSMVMPLDTREPHISGHIIEGDSGASKQGRASSLFSAPSTSSSTLLEHPRANPTSAAQEQREADKVTEESIEEDDHQ</sequence>
<feature type="compositionally biased region" description="Basic and acidic residues" evidence="1">
    <location>
        <begin position="965"/>
        <end position="981"/>
    </location>
</feature>
<organism evidence="3 4">
    <name type="scientific">Sporisorium scitamineum</name>
    <dbReference type="NCBI Taxonomy" id="49012"/>
    <lineage>
        <taxon>Eukaryota</taxon>
        <taxon>Fungi</taxon>
        <taxon>Dikarya</taxon>
        <taxon>Basidiomycota</taxon>
        <taxon>Ustilaginomycotina</taxon>
        <taxon>Ustilaginomycetes</taxon>
        <taxon>Ustilaginales</taxon>
        <taxon>Ustilaginaceae</taxon>
        <taxon>Sporisorium</taxon>
    </lineage>
</organism>
<dbReference type="STRING" id="49012.A0A0F7S004"/>
<dbReference type="PANTHER" id="PTHR33266:SF1">
    <property type="entry name" value="F-BOX DOMAIN-CONTAINING PROTEIN"/>
    <property type="match status" value="1"/>
</dbReference>
<feature type="compositionally biased region" description="Low complexity" evidence="1">
    <location>
        <begin position="1038"/>
        <end position="1050"/>
    </location>
</feature>
<feature type="compositionally biased region" description="Polar residues" evidence="1">
    <location>
        <begin position="1011"/>
        <end position="1028"/>
    </location>
</feature>
<reference evidence="3" key="1">
    <citation type="submission" date="2014-06" db="EMBL/GenBank/DDBJ databases">
        <authorList>
            <person name="Berkman J.Paul."/>
        </authorList>
    </citation>
    <scope>NUCLEOTIDE SEQUENCE [LARGE SCALE GENOMIC DNA]</scope>
</reference>
<feature type="compositionally biased region" description="Low complexity" evidence="1">
    <location>
        <begin position="1137"/>
        <end position="1152"/>
    </location>
</feature>
<dbReference type="EMBL" id="CCFA01003259">
    <property type="protein sequence ID" value="CDS00928.1"/>
    <property type="molecule type" value="Genomic_DNA"/>
</dbReference>
<dbReference type="Proteomes" id="UP000242770">
    <property type="component" value="Unassembled WGS sequence"/>
</dbReference>
<accession>A0A0F7S004</accession>
<reference evidence="4" key="2">
    <citation type="submission" date="2014-06" db="EMBL/GenBank/DDBJ databases">
        <authorList>
            <person name="Berkman P.J."/>
        </authorList>
    </citation>
    <scope>NUCLEOTIDE SEQUENCE [LARGE SCALE GENOMIC DNA]</scope>
</reference>
<dbReference type="AlphaFoldDB" id="A0A0F7S004"/>
<proteinExistence type="predicted"/>
<reference evidence="2" key="3">
    <citation type="submission" date="2014-06" db="EMBL/GenBank/DDBJ databases">
        <authorList>
            <person name="Ju J."/>
            <person name="Zhang J."/>
        </authorList>
    </citation>
    <scope>NUCLEOTIDE SEQUENCE</scope>
    <source>
        <strain evidence="2">SscI8</strain>
    </source>
</reference>
<evidence type="ECO:0000313" key="3">
    <source>
        <dbReference type="EMBL" id="CDS00928.1"/>
    </source>
</evidence>
<name>A0A0F7S004_9BASI</name>
<gene>
    <name evidence="3" type="primary">SSCI54480.1</name>
    <name evidence="2" type="ORF">SPSC_03459</name>
</gene>
<feature type="compositionally biased region" description="Basic and acidic residues" evidence="1">
    <location>
        <begin position="1165"/>
        <end position="1174"/>
    </location>
</feature>
<feature type="region of interest" description="Disordered" evidence="1">
    <location>
        <begin position="950"/>
        <end position="1055"/>
    </location>
</feature>
<dbReference type="PANTHER" id="PTHR33266">
    <property type="entry name" value="CHROMOSOME 15, WHOLE GENOME SHOTGUN SEQUENCE"/>
    <property type="match status" value="1"/>
</dbReference>
<evidence type="ECO:0000313" key="2">
    <source>
        <dbReference type="EMBL" id="CDR87629.1"/>
    </source>
</evidence>
<evidence type="ECO:0000256" key="1">
    <source>
        <dbReference type="SAM" id="MobiDB-lite"/>
    </source>
</evidence>
<protein>
    <submittedName>
        <fullName evidence="3">Uncharacterized protein</fullName>
    </submittedName>
</protein>
<dbReference type="OrthoDB" id="2551959at2759"/>
<keyword evidence="4" id="KW-1185">Reference proteome</keyword>
<dbReference type="EMBL" id="LK056667">
    <property type="protein sequence ID" value="CDR87629.1"/>
    <property type="molecule type" value="Genomic_DNA"/>
</dbReference>